<organism evidence="2 3">
    <name type="scientific">Seiridium cardinale</name>
    <dbReference type="NCBI Taxonomy" id="138064"/>
    <lineage>
        <taxon>Eukaryota</taxon>
        <taxon>Fungi</taxon>
        <taxon>Dikarya</taxon>
        <taxon>Ascomycota</taxon>
        <taxon>Pezizomycotina</taxon>
        <taxon>Sordariomycetes</taxon>
        <taxon>Xylariomycetidae</taxon>
        <taxon>Amphisphaeriales</taxon>
        <taxon>Sporocadaceae</taxon>
        <taxon>Seiridium</taxon>
    </lineage>
</organism>
<comment type="caution">
    <text evidence="2">The sequence shown here is derived from an EMBL/GenBank/DDBJ whole genome shotgun (WGS) entry which is preliminary data.</text>
</comment>
<name>A0ABR2XXG6_9PEZI</name>
<evidence type="ECO:0000313" key="2">
    <source>
        <dbReference type="EMBL" id="KAK9778498.1"/>
    </source>
</evidence>
<accession>A0ABR2XXG6</accession>
<dbReference type="EMBL" id="JARVKM010000015">
    <property type="protein sequence ID" value="KAK9778498.1"/>
    <property type="molecule type" value="Genomic_DNA"/>
</dbReference>
<sequence>MLIFAIQIGACPSLSVLDELTSWGPNITWSSDVLSTVASYIPPNGSMTAQSRSAKKKREPTKIQAQVATLKPKKSCIGPITSIHFSSGSDSQGRCVKDLGSNFPLMEKKIGSDHGICRMVHATSQTALYAGTAPRAQTGAKQAMPSTVQSESISRTETMAENARPFACSDRS</sequence>
<evidence type="ECO:0000256" key="1">
    <source>
        <dbReference type="SAM" id="MobiDB-lite"/>
    </source>
</evidence>
<feature type="region of interest" description="Disordered" evidence="1">
    <location>
        <begin position="138"/>
        <end position="172"/>
    </location>
</feature>
<gene>
    <name evidence="2" type="ORF">SCAR479_04520</name>
</gene>
<feature type="compositionally biased region" description="Polar residues" evidence="1">
    <location>
        <begin position="144"/>
        <end position="159"/>
    </location>
</feature>
<protein>
    <submittedName>
        <fullName evidence="2">Uncharacterized protein</fullName>
    </submittedName>
</protein>
<evidence type="ECO:0000313" key="3">
    <source>
        <dbReference type="Proteomes" id="UP001465668"/>
    </source>
</evidence>
<proteinExistence type="predicted"/>
<dbReference type="Proteomes" id="UP001465668">
    <property type="component" value="Unassembled WGS sequence"/>
</dbReference>
<reference evidence="2 3" key="1">
    <citation type="submission" date="2024-02" db="EMBL/GenBank/DDBJ databases">
        <title>First draft genome assembly of two strains of Seiridium cardinale.</title>
        <authorList>
            <person name="Emiliani G."/>
            <person name="Scali E."/>
        </authorList>
    </citation>
    <scope>NUCLEOTIDE SEQUENCE [LARGE SCALE GENOMIC DNA]</scope>
    <source>
        <strain evidence="2 3">BM-138-000479</strain>
    </source>
</reference>
<keyword evidence="3" id="KW-1185">Reference proteome</keyword>